<dbReference type="InterPro" id="IPR013767">
    <property type="entry name" value="PAS_fold"/>
</dbReference>
<keyword evidence="12" id="KW-1133">Transmembrane helix</keyword>
<evidence type="ECO:0000256" key="10">
    <source>
        <dbReference type="ARBA" id="ARBA00023012"/>
    </source>
</evidence>
<evidence type="ECO:0000256" key="2">
    <source>
        <dbReference type="ARBA" id="ARBA00004651"/>
    </source>
</evidence>
<dbReference type="SMART" id="SM00304">
    <property type="entry name" value="HAMP"/>
    <property type="match status" value="1"/>
</dbReference>
<protein>
    <recommendedName>
        <fullName evidence="3">histidine kinase</fullName>
        <ecNumber evidence="3">2.7.13.3</ecNumber>
    </recommendedName>
</protein>
<dbReference type="Pfam" id="PF00672">
    <property type="entry name" value="HAMP"/>
    <property type="match status" value="1"/>
</dbReference>
<keyword evidence="6" id="KW-0808">Transferase</keyword>
<evidence type="ECO:0000256" key="12">
    <source>
        <dbReference type="SAM" id="Phobius"/>
    </source>
</evidence>
<dbReference type="GO" id="GO:0004673">
    <property type="term" value="F:protein histidine kinase activity"/>
    <property type="evidence" value="ECO:0007669"/>
    <property type="project" value="UniProtKB-EC"/>
</dbReference>
<dbReference type="EC" id="2.7.13.3" evidence="3"/>
<evidence type="ECO:0000256" key="9">
    <source>
        <dbReference type="ARBA" id="ARBA00022840"/>
    </source>
</evidence>
<dbReference type="SMART" id="SM00091">
    <property type="entry name" value="PAS"/>
    <property type="match status" value="1"/>
</dbReference>
<keyword evidence="7" id="KW-0547">Nucleotide-binding</keyword>
<evidence type="ECO:0000313" key="15">
    <source>
        <dbReference type="EMBL" id="OUR96170.1"/>
    </source>
</evidence>
<evidence type="ECO:0000256" key="4">
    <source>
        <dbReference type="ARBA" id="ARBA00022475"/>
    </source>
</evidence>
<comment type="caution">
    <text evidence="15">The sequence shown here is derived from an EMBL/GenBank/DDBJ whole genome shotgun (WGS) entry which is preliminary data.</text>
</comment>
<feature type="domain" description="HAMP" evidence="14">
    <location>
        <begin position="199"/>
        <end position="251"/>
    </location>
</feature>
<dbReference type="GO" id="GO:0005524">
    <property type="term" value="F:ATP binding"/>
    <property type="evidence" value="ECO:0007669"/>
    <property type="project" value="UniProtKB-KW"/>
</dbReference>
<evidence type="ECO:0000256" key="5">
    <source>
        <dbReference type="ARBA" id="ARBA00022553"/>
    </source>
</evidence>
<dbReference type="Gene3D" id="6.10.340.10">
    <property type="match status" value="1"/>
</dbReference>
<feature type="transmembrane region" description="Helical" evidence="12">
    <location>
        <begin position="12"/>
        <end position="31"/>
    </location>
</feature>
<dbReference type="Proteomes" id="UP000196531">
    <property type="component" value="Unassembled WGS sequence"/>
</dbReference>
<dbReference type="AlphaFoldDB" id="A0A1Y5FBD2"/>
<keyword evidence="5" id="KW-0597">Phosphoprotein</keyword>
<keyword evidence="9" id="KW-0067">ATP-binding</keyword>
<sequence>MNLSLKNRVAASFIIACFVVLVVGFTVFFHLNSLNKEIESITVKSNRVSLLTDEIRISAVSILKYQRRILANKSSPELVEKIVNLCDSFTSQLQTLDSLYRDPDVKRVVAQMQSYVDSLKVVLGKASLFHRDNIGMASIGDLADKILDSFSEFQDIQYFQSVERDKKIKKIINETKRNMMITLIISFLGTIILGLVVPGKIALPFKKIKDAIRELQDCNFDVSIYYSQDDEIGEIAREMNKMIHSFKVFEELRTDRISLENRKFDALANLVKKPVLLANANNQIIYMNSRLYSLLQVQSEDVIGKTMSDTLIPESIIETYQLAIKRRSKIENADIIIPPKKVKEKDLEVDQSIVLDEDAPKQESTEPVVEENIFQGYGNVIPIRGKESSMDYYLMVLSEELHV</sequence>
<evidence type="ECO:0000256" key="7">
    <source>
        <dbReference type="ARBA" id="ARBA00022741"/>
    </source>
</evidence>
<accession>A0A1Y5FBD2</accession>
<name>A0A1Y5FBD2_9BACT</name>
<evidence type="ECO:0000313" key="16">
    <source>
        <dbReference type="Proteomes" id="UP000196531"/>
    </source>
</evidence>
<keyword evidence="12" id="KW-0812">Transmembrane</keyword>
<evidence type="ECO:0000256" key="1">
    <source>
        <dbReference type="ARBA" id="ARBA00000085"/>
    </source>
</evidence>
<organism evidence="15 16">
    <name type="scientific">Halobacteriovorax marinus</name>
    <dbReference type="NCBI Taxonomy" id="97084"/>
    <lineage>
        <taxon>Bacteria</taxon>
        <taxon>Pseudomonadati</taxon>
        <taxon>Bdellovibrionota</taxon>
        <taxon>Bacteriovoracia</taxon>
        <taxon>Bacteriovoracales</taxon>
        <taxon>Halobacteriovoraceae</taxon>
        <taxon>Halobacteriovorax</taxon>
    </lineage>
</organism>
<feature type="transmembrane region" description="Helical" evidence="12">
    <location>
        <begin position="179"/>
        <end position="197"/>
    </location>
</feature>
<dbReference type="GO" id="GO:0000160">
    <property type="term" value="P:phosphorelay signal transduction system"/>
    <property type="evidence" value="ECO:0007669"/>
    <property type="project" value="UniProtKB-KW"/>
</dbReference>
<keyword evidence="4" id="KW-1003">Cell membrane</keyword>
<comment type="subcellular location">
    <subcellularLocation>
        <location evidence="2">Cell membrane</location>
        <topology evidence="2">Multi-pass membrane protein</topology>
    </subcellularLocation>
</comment>
<evidence type="ECO:0000259" key="13">
    <source>
        <dbReference type="PROSITE" id="PS50112"/>
    </source>
</evidence>
<comment type="catalytic activity">
    <reaction evidence="1">
        <text>ATP + protein L-histidine = ADP + protein N-phospho-L-histidine.</text>
        <dbReference type="EC" id="2.7.13.3"/>
    </reaction>
</comment>
<dbReference type="PANTHER" id="PTHR45528:SF1">
    <property type="entry name" value="SENSOR HISTIDINE KINASE CPXA"/>
    <property type="match status" value="1"/>
</dbReference>
<dbReference type="SUPFAM" id="SSF55785">
    <property type="entry name" value="PYP-like sensor domain (PAS domain)"/>
    <property type="match status" value="1"/>
</dbReference>
<evidence type="ECO:0000256" key="11">
    <source>
        <dbReference type="ARBA" id="ARBA00023136"/>
    </source>
</evidence>
<keyword evidence="11 12" id="KW-0472">Membrane</keyword>
<feature type="domain" description="PAS" evidence="13">
    <location>
        <begin position="260"/>
        <end position="315"/>
    </location>
</feature>
<dbReference type="CDD" id="cd06225">
    <property type="entry name" value="HAMP"/>
    <property type="match status" value="1"/>
</dbReference>
<dbReference type="InterPro" id="IPR000014">
    <property type="entry name" value="PAS"/>
</dbReference>
<evidence type="ECO:0000256" key="8">
    <source>
        <dbReference type="ARBA" id="ARBA00022777"/>
    </source>
</evidence>
<evidence type="ECO:0000259" key="14">
    <source>
        <dbReference type="PROSITE" id="PS50885"/>
    </source>
</evidence>
<dbReference type="EMBL" id="MAAO01000006">
    <property type="protein sequence ID" value="OUR96170.1"/>
    <property type="molecule type" value="Genomic_DNA"/>
</dbReference>
<dbReference type="Pfam" id="PF00989">
    <property type="entry name" value="PAS"/>
    <property type="match status" value="1"/>
</dbReference>
<dbReference type="InterPro" id="IPR003660">
    <property type="entry name" value="HAMP_dom"/>
</dbReference>
<dbReference type="SUPFAM" id="SSF158472">
    <property type="entry name" value="HAMP domain-like"/>
    <property type="match status" value="1"/>
</dbReference>
<reference evidence="16" key="1">
    <citation type="journal article" date="2017" name="Proc. Natl. Acad. Sci. U.S.A.">
        <title>Simulation of Deepwater Horizon oil plume reveals substrate specialization within a complex community of hydrocarbon-degraders.</title>
        <authorList>
            <person name="Hu P."/>
            <person name="Dubinsky E.A."/>
            <person name="Probst A.J."/>
            <person name="Wang J."/>
            <person name="Sieber C.M.K."/>
            <person name="Tom L.M."/>
            <person name="Gardinali P."/>
            <person name="Banfield J.F."/>
            <person name="Atlas R.M."/>
            <person name="Andersen G.L."/>
        </authorList>
    </citation>
    <scope>NUCLEOTIDE SEQUENCE [LARGE SCALE GENOMIC DNA]</scope>
</reference>
<dbReference type="PANTHER" id="PTHR45528">
    <property type="entry name" value="SENSOR HISTIDINE KINASE CPXA"/>
    <property type="match status" value="1"/>
</dbReference>
<proteinExistence type="predicted"/>
<dbReference type="InterPro" id="IPR050398">
    <property type="entry name" value="HssS/ArlS-like"/>
</dbReference>
<dbReference type="GO" id="GO:0006355">
    <property type="term" value="P:regulation of DNA-templated transcription"/>
    <property type="evidence" value="ECO:0007669"/>
    <property type="project" value="InterPro"/>
</dbReference>
<keyword evidence="8" id="KW-0418">Kinase</keyword>
<dbReference type="PROSITE" id="PS50885">
    <property type="entry name" value="HAMP"/>
    <property type="match status" value="1"/>
</dbReference>
<gene>
    <name evidence="15" type="ORF">A9Q84_07360</name>
</gene>
<dbReference type="PROSITE" id="PS50112">
    <property type="entry name" value="PAS"/>
    <property type="match status" value="1"/>
</dbReference>
<dbReference type="GO" id="GO:0005886">
    <property type="term" value="C:plasma membrane"/>
    <property type="evidence" value="ECO:0007669"/>
    <property type="project" value="UniProtKB-SubCell"/>
</dbReference>
<dbReference type="InterPro" id="IPR035965">
    <property type="entry name" value="PAS-like_dom_sf"/>
</dbReference>
<evidence type="ECO:0000256" key="6">
    <source>
        <dbReference type="ARBA" id="ARBA00022679"/>
    </source>
</evidence>
<keyword evidence="10" id="KW-0902">Two-component regulatory system</keyword>
<dbReference type="Gene3D" id="3.30.450.20">
    <property type="entry name" value="PAS domain"/>
    <property type="match status" value="1"/>
</dbReference>
<evidence type="ECO:0000256" key="3">
    <source>
        <dbReference type="ARBA" id="ARBA00012438"/>
    </source>
</evidence>